<dbReference type="Proteomes" id="UP000598120">
    <property type="component" value="Unassembled WGS sequence"/>
</dbReference>
<feature type="transmembrane region" description="Helical" evidence="4">
    <location>
        <begin position="6"/>
        <end position="23"/>
    </location>
</feature>
<comment type="similarity">
    <text evidence="1">Belongs to the glycosyltransferase 2 family.</text>
</comment>
<dbReference type="EMBL" id="BMIC01000001">
    <property type="protein sequence ID" value="GFZ81907.1"/>
    <property type="molecule type" value="Genomic_DNA"/>
</dbReference>
<protein>
    <submittedName>
        <fullName evidence="6">Glycosyl transferase</fullName>
    </submittedName>
</protein>
<evidence type="ECO:0000313" key="6">
    <source>
        <dbReference type="EMBL" id="GFZ81907.1"/>
    </source>
</evidence>
<proteinExistence type="inferred from homology"/>
<accession>A0A8J2TQP1</accession>
<keyword evidence="4" id="KW-1133">Transmembrane helix</keyword>
<keyword evidence="2" id="KW-0328">Glycosyltransferase</keyword>
<keyword evidence="4" id="KW-0472">Membrane</keyword>
<comment type="caution">
    <text evidence="6">The sequence shown here is derived from an EMBL/GenBank/DDBJ whole genome shotgun (WGS) entry which is preliminary data.</text>
</comment>
<keyword evidence="7" id="KW-1185">Reference proteome</keyword>
<reference evidence="6 7" key="1">
    <citation type="journal article" date="2014" name="Int. J. Syst. Evol. Microbiol.">
        <title>Complete genome sequence of Corynebacterium casei LMG S-19264T (=DSM 44701T), isolated from a smear-ripened cheese.</title>
        <authorList>
            <consortium name="US DOE Joint Genome Institute (JGI-PGF)"/>
            <person name="Walter F."/>
            <person name="Albersmeier A."/>
            <person name="Kalinowski J."/>
            <person name="Ruckert C."/>
        </authorList>
    </citation>
    <scope>NUCLEOTIDE SEQUENCE [LARGE SCALE GENOMIC DNA]</scope>
    <source>
        <strain evidence="6 7">CGMCC 1.15295</strain>
    </source>
</reference>
<organism evidence="6 7">
    <name type="scientific">Aquaticitalea lipolytica</name>
    <dbReference type="NCBI Taxonomy" id="1247562"/>
    <lineage>
        <taxon>Bacteria</taxon>
        <taxon>Pseudomonadati</taxon>
        <taxon>Bacteroidota</taxon>
        <taxon>Flavobacteriia</taxon>
        <taxon>Flavobacteriales</taxon>
        <taxon>Flavobacteriaceae</taxon>
        <taxon>Aquaticitalea</taxon>
    </lineage>
</organism>
<sequence length="377" mass="43422">MTTIAVLITIAYLILIGYLIVGFDKIKRFALKDIPAKTKFTVVIPFRNEAEKLPMLLQSISELNYPKALFEIIFIDDESDDHSVEVIKTISKKVRIEETLISIIKNERKTKSPKKDAITAAILKAKHKWIITTDADCVLPKFWLDSFDEFIQQEDCELIVAPLTYSKSDNFLERFQLLDILSLQGSTIGGFGISRPFLCNGANLAYKKSLFNDLNGFDGNTDIASGDDIFLLEKAVLKHKSKVRYLKCEHAIVTTQPERTWKILKHQRMRWAAKTSAYKNWFGKFVGIIIFLMNGGLMVFGLMTLIGIIKWKVFFYILIIKFAIDALLLFKTALFFNQKESLKSYPLSFFLYPLFSVYIVFISVFKTYKWKGRPYTK</sequence>
<dbReference type="PANTHER" id="PTHR43630:SF1">
    <property type="entry name" value="POLY-BETA-1,6-N-ACETYL-D-GLUCOSAMINE SYNTHASE"/>
    <property type="match status" value="1"/>
</dbReference>
<dbReference type="RefSeq" id="WP_188605237.1">
    <property type="nucleotide sequence ID" value="NZ_BMIC01000001.1"/>
</dbReference>
<evidence type="ECO:0000313" key="7">
    <source>
        <dbReference type="Proteomes" id="UP000598120"/>
    </source>
</evidence>
<evidence type="ECO:0000259" key="5">
    <source>
        <dbReference type="Pfam" id="PF00535"/>
    </source>
</evidence>
<dbReference type="InterPro" id="IPR029044">
    <property type="entry name" value="Nucleotide-diphossugar_trans"/>
</dbReference>
<feature type="transmembrane region" description="Helical" evidence="4">
    <location>
        <begin position="285"/>
        <end position="309"/>
    </location>
</feature>
<evidence type="ECO:0000256" key="4">
    <source>
        <dbReference type="SAM" id="Phobius"/>
    </source>
</evidence>
<feature type="transmembrane region" description="Helical" evidence="4">
    <location>
        <begin position="315"/>
        <end position="337"/>
    </location>
</feature>
<keyword evidence="3 6" id="KW-0808">Transferase</keyword>
<dbReference type="SUPFAM" id="SSF53448">
    <property type="entry name" value="Nucleotide-diphospho-sugar transferases"/>
    <property type="match status" value="1"/>
</dbReference>
<feature type="transmembrane region" description="Helical" evidence="4">
    <location>
        <begin position="349"/>
        <end position="368"/>
    </location>
</feature>
<dbReference type="Gene3D" id="3.90.550.10">
    <property type="entry name" value="Spore Coat Polysaccharide Biosynthesis Protein SpsA, Chain A"/>
    <property type="match status" value="1"/>
</dbReference>
<dbReference type="PANTHER" id="PTHR43630">
    <property type="entry name" value="POLY-BETA-1,6-N-ACETYL-D-GLUCOSAMINE SYNTHASE"/>
    <property type="match status" value="1"/>
</dbReference>
<evidence type="ECO:0000256" key="2">
    <source>
        <dbReference type="ARBA" id="ARBA00022676"/>
    </source>
</evidence>
<dbReference type="AlphaFoldDB" id="A0A8J2TQP1"/>
<dbReference type="Pfam" id="PF00535">
    <property type="entry name" value="Glycos_transf_2"/>
    <property type="match status" value="1"/>
</dbReference>
<dbReference type="GO" id="GO:0016757">
    <property type="term" value="F:glycosyltransferase activity"/>
    <property type="evidence" value="ECO:0007669"/>
    <property type="project" value="UniProtKB-KW"/>
</dbReference>
<feature type="domain" description="Glycosyltransferase 2-like" evidence="5">
    <location>
        <begin position="41"/>
        <end position="178"/>
    </location>
</feature>
<keyword evidence="4" id="KW-0812">Transmembrane</keyword>
<name>A0A8J2TQP1_9FLAO</name>
<evidence type="ECO:0000256" key="3">
    <source>
        <dbReference type="ARBA" id="ARBA00022679"/>
    </source>
</evidence>
<dbReference type="InterPro" id="IPR001173">
    <property type="entry name" value="Glyco_trans_2-like"/>
</dbReference>
<evidence type="ECO:0000256" key="1">
    <source>
        <dbReference type="ARBA" id="ARBA00006739"/>
    </source>
</evidence>
<gene>
    <name evidence="6" type="ORF">GCM10011531_10300</name>
</gene>